<dbReference type="Pfam" id="PF03372">
    <property type="entry name" value="Exo_endo_phos"/>
    <property type="match status" value="1"/>
</dbReference>
<reference evidence="5" key="1">
    <citation type="submission" date="2019-05" db="EMBL/GenBank/DDBJ databases">
        <title>Annotation for the trematode Paragonimus heterotremus.</title>
        <authorList>
            <person name="Choi Y.-J."/>
        </authorList>
    </citation>
    <scope>NUCLEOTIDE SEQUENCE</scope>
    <source>
        <strain evidence="5">LC</strain>
    </source>
</reference>
<dbReference type="InterPro" id="IPR005135">
    <property type="entry name" value="Endo/exonuclease/phosphatase"/>
</dbReference>
<keyword evidence="6" id="KW-1185">Reference proteome</keyword>
<evidence type="ECO:0000313" key="6">
    <source>
        <dbReference type="Proteomes" id="UP000748531"/>
    </source>
</evidence>
<evidence type="ECO:0000259" key="4">
    <source>
        <dbReference type="Pfam" id="PF03372"/>
    </source>
</evidence>
<gene>
    <name evidence="5" type="ORF">PHET_09544</name>
</gene>
<dbReference type="PANTHER" id="PTHR12121:SF45">
    <property type="entry name" value="NOCTURNIN"/>
    <property type="match status" value="1"/>
</dbReference>
<evidence type="ECO:0000256" key="1">
    <source>
        <dbReference type="ARBA" id="ARBA00010774"/>
    </source>
</evidence>
<dbReference type="EMBL" id="LUCH01006368">
    <property type="protein sequence ID" value="KAF5397370.1"/>
    <property type="molecule type" value="Genomic_DNA"/>
</dbReference>
<organism evidence="5 6">
    <name type="scientific">Paragonimus heterotremus</name>
    <dbReference type="NCBI Taxonomy" id="100268"/>
    <lineage>
        <taxon>Eukaryota</taxon>
        <taxon>Metazoa</taxon>
        <taxon>Spiralia</taxon>
        <taxon>Lophotrochozoa</taxon>
        <taxon>Platyhelminthes</taxon>
        <taxon>Trematoda</taxon>
        <taxon>Digenea</taxon>
        <taxon>Plagiorchiida</taxon>
        <taxon>Troglotremata</taxon>
        <taxon>Troglotrematidae</taxon>
        <taxon>Paragonimus</taxon>
    </lineage>
</organism>
<dbReference type="GO" id="GO:0000175">
    <property type="term" value="F:3'-5'-RNA exonuclease activity"/>
    <property type="evidence" value="ECO:0007669"/>
    <property type="project" value="TreeGrafter"/>
</dbReference>
<proteinExistence type="inferred from homology"/>
<sequence>MTLDGRKNETVQTCNQTMSIMPTVQINSKVVGIRGKPKVSLQVTNFLLFYDSMSAETSQTANCSPAYSREYRELTGGFPMNQKLRLMQWNVLAQGFIPLDEFIHCSSSLLNLDRRCDQVVQEILHFRPDVICFQEADFIHHLVKRLETNGLSYCFQFSPKVDSACLDIPGNIGPDGSAIVYRSDRLKLVQSRELPLDEFADRSALFCEFGLIVEPVSSSTFYVTSAHLKAKPQCFNIRLEQGRYLLKSLDLLAHDKRVCYPPLFICGDFNAEPHESIIKMLLGAFSQSSPEWKLHSAYAEANLGEEPEFTTWKIRESKRLSKRTEVCHAIDYILYSPQSVQLLGVWWIPDRHLIGPHGLPSSRFPSDHLNLVADFELRRTGVDEG</sequence>
<comment type="similarity">
    <text evidence="1">Belongs to the CCR4/nocturin family.</text>
</comment>
<comment type="caution">
    <text evidence="5">The sequence shown here is derived from an EMBL/GenBank/DDBJ whole genome shotgun (WGS) entry which is preliminary data.</text>
</comment>
<dbReference type="SUPFAM" id="SSF56219">
    <property type="entry name" value="DNase I-like"/>
    <property type="match status" value="1"/>
</dbReference>
<name>A0A8J4SVE7_9TREM</name>
<dbReference type="AlphaFoldDB" id="A0A8J4SVE7"/>
<dbReference type="PANTHER" id="PTHR12121">
    <property type="entry name" value="CARBON CATABOLITE REPRESSOR PROTEIN 4"/>
    <property type="match status" value="1"/>
</dbReference>
<keyword evidence="2" id="KW-0378">Hydrolase</keyword>
<dbReference type="InterPro" id="IPR050410">
    <property type="entry name" value="CCR4/nocturin_mRNA_transcr"/>
</dbReference>
<dbReference type="OrthoDB" id="276515at2759"/>
<dbReference type="GO" id="GO:0006139">
    <property type="term" value="P:nucleobase-containing compound metabolic process"/>
    <property type="evidence" value="ECO:0007669"/>
    <property type="project" value="UniProtKB-ARBA"/>
</dbReference>
<dbReference type="InterPro" id="IPR036691">
    <property type="entry name" value="Endo/exonu/phosph_ase_sf"/>
</dbReference>
<dbReference type="Proteomes" id="UP000748531">
    <property type="component" value="Unassembled WGS sequence"/>
</dbReference>
<feature type="domain" description="Endonuclease/exonuclease/phosphatase" evidence="4">
    <location>
        <begin position="87"/>
        <end position="368"/>
    </location>
</feature>
<protein>
    <recommendedName>
        <fullName evidence="3">Nocturnin</fullName>
    </recommendedName>
</protein>
<evidence type="ECO:0000313" key="5">
    <source>
        <dbReference type="EMBL" id="KAF5397370.1"/>
    </source>
</evidence>
<accession>A0A8J4SVE7</accession>
<dbReference type="Gene3D" id="3.60.10.10">
    <property type="entry name" value="Endonuclease/exonuclease/phosphatase"/>
    <property type="match status" value="1"/>
</dbReference>
<evidence type="ECO:0000256" key="2">
    <source>
        <dbReference type="ARBA" id="ARBA00022801"/>
    </source>
</evidence>
<evidence type="ECO:0000256" key="3">
    <source>
        <dbReference type="ARBA" id="ARBA00023807"/>
    </source>
</evidence>